<dbReference type="EMBL" id="MFQB01000054">
    <property type="protein sequence ID" value="OGH64720.1"/>
    <property type="molecule type" value="Genomic_DNA"/>
</dbReference>
<dbReference type="InterPro" id="IPR050114">
    <property type="entry name" value="UPF0173_UPF0282_UlaG_hydrolase"/>
</dbReference>
<dbReference type="SMART" id="SM00849">
    <property type="entry name" value="Lactamase_B"/>
    <property type="match status" value="1"/>
</dbReference>
<reference evidence="2 3" key="1">
    <citation type="journal article" date="2016" name="Nat. Commun.">
        <title>Thousands of microbial genomes shed light on interconnected biogeochemical processes in an aquifer system.</title>
        <authorList>
            <person name="Anantharaman K."/>
            <person name="Brown C.T."/>
            <person name="Hug L.A."/>
            <person name="Sharon I."/>
            <person name="Castelle C.J."/>
            <person name="Probst A.J."/>
            <person name="Thomas B.C."/>
            <person name="Singh A."/>
            <person name="Wilkins M.J."/>
            <person name="Karaoz U."/>
            <person name="Brodie E.L."/>
            <person name="Williams K.H."/>
            <person name="Hubbard S.S."/>
            <person name="Banfield J.F."/>
        </authorList>
    </citation>
    <scope>NUCLEOTIDE SEQUENCE [LARGE SCALE GENOMIC DNA]</scope>
</reference>
<dbReference type="Pfam" id="PF13483">
    <property type="entry name" value="Lactamase_B_3"/>
    <property type="match status" value="1"/>
</dbReference>
<dbReference type="InterPro" id="IPR036866">
    <property type="entry name" value="RibonucZ/Hydroxyglut_hydro"/>
</dbReference>
<evidence type="ECO:0000313" key="3">
    <source>
        <dbReference type="Proteomes" id="UP000176282"/>
    </source>
</evidence>
<evidence type="ECO:0000259" key="1">
    <source>
        <dbReference type="SMART" id="SM00849"/>
    </source>
</evidence>
<protein>
    <recommendedName>
        <fullName evidence="1">Metallo-beta-lactamase domain-containing protein</fullName>
    </recommendedName>
</protein>
<dbReference type="PANTHER" id="PTHR43546">
    <property type="entry name" value="UPF0173 METAL-DEPENDENT HYDROLASE MJ1163-RELATED"/>
    <property type="match status" value="1"/>
</dbReference>
<name>A0A1F6LZ99_9BACT</name>
<dbReference type="Proteomes" id="UP000176282">
    <property type="component" value="Unassembled WGS sequence"/>
</dbReference>
<sequence>MRITKFGHSCLFVEQGEARILIDPGAWSEGHTSLTNLDAIFVTHEHQDHCDIASLQTLKEQNSNATVLTNSDVGKKLSEAGIEFEVFEGGSTHDIHGLHVEAVGRDHAIIYGKPPCQNTGYIFGGRLYHPGDSFHLPNRPVEVLALPVCAPWLKTSEVIDFAIAIQPKTVFPIHDGMLKHVGAFHKRPQMMLEEKKVRWQVLEPGVPTGF</sequence>
<dbReference type="SUPFAM" id="SSF56281">
    <property type="entry name" value="Metallo-hydrolase/oxidoreductase"/>
    <property type="match status" value="1"/>
</dbReference>
<dbReference type="AlphaFoldDB" id="A0A1F6LZ99"/>
<dbReference type="InterPro" id="IPR001279">
    <property type="entry name" value="Metallo-B-lactamas"/>
</dbReference>
<evidence type="ECO:0000313" key="2">
    <source>
        <dbReference type="EMBL" id="OGH64720.1"/>
    </source>
</evidence>
<organism evidence="2 3">
    <name type="scientific">Candidatus Magasanikbacteria bacterium RIFCSPHIGHO2_02_FULL_47_14</name>
    <dbReference type="NCBI Taxonomy" id="1798680"/>
    <lineage>
        <taxon>Bacteria</taxon>
        <taxon>Candidatus Magasanikiibacteriota</taxon>
    </lineage>
</organism>
<proteinExistence type="predicted"/>
<gene>
    <name evidence="2" type="ORF">A3J66_00125</name>
</gene>
<accession>A0A1F6LZ99</accession>
<feature type="domain" description="Metallo-beta-lactamase" evidence="1">
    <location>
        <begin position="7"/>
        <end position="174"/>
    </location>
</feature>
<dbReference type="Gene3D" id="3.60.15.10">
    <property type="entry name" value="Ribonuclease Z/Hydroxyacylglutathione hydrolase-like"/>
    <property type="match status" value="1"/>
</dbReference>
<comment type="caution">
    <text evidence="2">The sequence shown here is derived from an EMBL/GenBank/DDBJ whole genome shotgun (WGS) entry which is preliminary data.</text>
</comment>
<dbReference type="PANTHER" id="PTHR43546:SF3">
    <property type="entry name" value="UPF0173 METAL-DEPENDENT HYDROLASE MJ1163"/>
    <property type="match status" value="1"/>
</dbReference>